<comment type="caution">
    <text evidence="1">The sequence shown here is derived from an EMBL/GenBank/DDBJ whole genome shotgun (WGS) entry which is preliminary data.</text>
</comment>
<accession>X1GF44</accession>
<gene>
    <name evidence="1" type="ORF">S03H2_18637</name>
</gene>
<evidence type="ECO:0008006" key="2">
    <source>
        <dbReference type="Google" id="ProtNLM"/>
    </source>
</evidence>
<dbReference type="InterPro" id="IPR013320">
    <property type="entry name" value="ConA-like_dom_sf"/>
</dbReference>
<feature type="non-terminal residue" evidence="1">
    <location>
        <position position="1"/>
    </location>
</feature>
<name>X1GF44_9ZZZZ</name>
<dbReference type="EMBL" id="BARU01009682">
    <property type="protein sequence ID" value="GAH40234.1"/>
    <property type="molecule type" value="Genomic_DNA"/>
</dbReference>
<dbReference type="Gene3D" id="2.60.120.200">
    <property type="match status" value="1"/>
</dbReference>
<proteinExistence type="predicted"/>
<protein>
    <recommendedName>
        <fullName evidence="2">LamG domain-containing protein</fullName>
    </recommendedName>
</protein>
<organism evidence="1">
    <name type="scientific">marine sediment metagenome</name>
    <dbReference type="NCBI Taxonomy" id="412755"/>
    <lineage>
        <taxon>unclassified sequences</taxon>
        <taxon>metagenomes</taxon>
        <taxon>ecological metagenomes</taxon>
    </lineage>
</organism>
<dbReference type="SUPFAM" id="SSF49899">
    <property type="entry name" value="Concanavalin A-like lectins/glucanases"/>
    <property type="match status" value="1"/>
</dbReference>
<evidence type="ECO:0000313" key="1">
    <source>
        <dbReference type="EMBL" id="GAH40234.1"/>
    </source>
</evidence>
<reference evidence="1" key="1">
    <citation type="journal article" date="2014" name="Front. Microbiol.">
        <title>High frequency of phylogenetically diverse reductive dehalogenase-homologous genes in deep subseafloor sedimentary metagenomes.</title>
        <authorList>
            <person name="Kawai M."/>
            <person name="Futagami T."/>
            <person name="Toyoda A."/>
            <person name="Takaki Y."/>
            <person name="Nishi S."/>
            <person name="Hori S."/>
            <person name="Arai W."/>
            <person name="Tsubouchi T."/>
            <person name="Morono Y."/>
            <person name="Uchiyama I."/>
            <person name="Ito T."/>
            <person name="Fujiyama A."/>
            <person name="Inagaki F."/>
            <person name="Takami H."/>
        </authorList>
    </citation>
    <scope>NUCLEOTIDE SEQUENCE</scope>
    <source>
        <strain evidence="1">Expedition CK06-06</strain>
    </source>
</reference>
<dbReference type="AlphaFoldDB" id="X1GF44"/>
<sequence>DCTVLIINGINRHSKIIELTDNSDSFVCIIYNVFEEQDYGTIEFFMRTNAISKGINVNLKNNISNNMLFRLQLGESKFRYWDGGWDNVGFPDPIIPIVNTWYHVSINFECTTGTYQDLPQYKWNVKINGKQYGNYDYGNNEKPSQIELTSGSSNTGYLGHFDAIGYLWDNYYNVNDNIFPIFNITDIIQNNTIKKEQ</sequence>